<keyword evidence="2" id="KW-0472">Membrane</keyword>
<feature type="transmembrane region" description="Helical" evidence="2">
    <location>
        <begin position="276"/>
        <end position="293"/>
    </location>
</feature>
<gene>
    <name evidence="3" type="ORF">Asi02nite_15630</name>
</gene>
<dbReference type="Proteomes" id="UP000604117">
    <property type="component" value="Unassembled WGS sequence"/>
</dbReference>
<reference evidence="3 4" key="1">
    <citation type="submission" date="2021-01" db="EMBL/GenBank/DDBJ databases">
        <title>Whole genome shotgun sequence of Asanoa siamensis NBRC 107932.</title>
        <authorList>
            <person name="Komaki H."/>
            <person name="Tamura T."/>
        </authorList>
    </citation>
    <scope>NUCLEOTIDE SEQUENCE [LARGE SCALE GENOMIC DNA]</scope>
    <source>
        <strain evidence="3 4">NBRC 107932</strain>
    </source>
</reference>
<keyword evidence="2" id="KW-0812">Transmembrane</keyword>
<dbReference type="EMBL" id="BONE01000009">
    <property type="protein sequence ID" value="GIF72045.1"/>
    <property type="molecule type" value="Genomic_DNA"/>
</dbReference>
<feature type="region of interest" description="Disordered" evidence="1">
    <location>
        <begin position="227"/>
        <end position="255"/>
    </location>
</feature>
<name>A0ABQ4CL94_9ACTN</name>
<protein>
    <submittedName>
        <fullName evidence="3">Uncharacterized protein</fullName>
    </submittedName>
</protein>
<feature type="compositionally biased region" description="Pro residues" evidence="1">
    <location>
        <begin position="44"/>
        <end position="62"/>
    </location>
</feature>
<sequence length="309" mass="29969">MRAALAAAAVVGGLAVAVATIPRADMYLDNVLPAGLVGRAATPTPTPSVTPTPTPTPTPTLPQAPVDLPGQDAAPVEVPPADGSVPGTVASGDLPTGGMADNGTINGNGMAYDSGTAYDGGGSTYVDPGPAAGGTYSDGGGYTDPGPVYTDPGYTDPGLGYSDGGTGYSDGGYSDGGGYSNGGAMGDRGDLADTSDTADTIPLSANINPLTGLDASGYGSATAADAENASKAAPAPAPAGPQSGTAGGPNGTEAPAAVTLRSEDDKLIPTGTIPRLTALAAAFLLAGTAMTLLRRRRRPATLTGRHRAA</sequence>
<accession>A0ABQ4CL94</accession>
<evidence type="ECO:0000313" key="3">
    <source>
        <dbReference type="EMBL" id="GIF72045.1"/>
    </source>
</evidence>
<comment type="caution">
    <text evidence="3">The sequence shown here is derived from an EMBL/GenBank/DDBJ whole genome shotgun (WGS) entry which is preliminary data.</text>
</comment>
<feature type="compositionally biased region" description="Low complexity" evidence="1">
    <location>
        <begin position="227"/>
        <end position="244"/>
    </location>
</feature>
<proteinExistence type="predicted"/>
<feature type="region of interest" description="Disordered" evidence="1">
    <location>
        <begin position="42"/>
        <end position="86"/>
    </location>
</feature>
<keyword evidence="2" id="KW-1133">Transmembrane helix</keyword>
<organism evidence="3 4">
    <name type="scientific">Asanoa siamensis</name>
    <dbReference type="NCBI Taxonomy" id="926357"/>
    <lineage>
        <taxon>Bacteria</taxon>
        <taxon>Bacillati</taxon>
        <taxon>Actinomycetota</taxon>
        <taxon>Actinomycetes</taxon>
        <taxon>Micromonosporales</taxon>
        <taxon>Micromonosporaceae</taxon>
        <taxon>Asanoa</taxon>
    </lineage>
</organism>
<evidence type="ECO:0000313" key="4">
    <source>
        <dbReference type="Proteomes" id="UP000604117"/>
    </source>
</evidence>
<evidence type="ECO:0000256" key="1">
    <source>
        <dbReference type="SAM" id="MobiDB-lite"/>
    </source>
</evidence>
<evidence type="ECO:0000256" key="2">
    <source>
        <dbReference type="SAM" id="Phobius"/>
    </source>
</evidence>
<keyword evidence="4" id="KW-1185">Reference proteome</keyword>